<organism evidence="1 2">
    <name type="scientific">Rhododendron molle</name>
    <name type="common">Chinese azalea</name>
    <name type="synonym">Azalea mollis</name>
    <dbReference type="NCBI Taxonomy" id="49168"/>
    <lineage>
        <taxon>Eukaryota</taxon>
        <taxon>Viridiplantae</taxon>
        <taxon>Streptophyta</taxon>
        <taxon>Embryophyta</taxon>
        <taxon>Tracheophyta</taxon>
        <taxon>Spermatophyta</taxon>
        <taxon>Magnoliopsida</taxon>
        <taxon>eudicotyledons</taxon>
        <taxon>Gunneridae</taxon>
        <taxon>Pentapetalae</taxon>
        <taxon>asterids</taxon>
        <taxon>Ericales</taxon>
        <taxon>Ericaceae</taxon>
        <taxon>Ericoideae</taxon>
        <taxon>Rhodoreae</taxon>
        <taxon>Rhododendron</taxon>
    </lineage>
</organism>
<dbReference type="EMBL" id="CM046393">
    <property type="protein sequence ID" value="KAI8549775.1"/>
    <property type="molecule type" value="Genomic_DNA"/>
</dbReference>
<accession>A0ACC0N9B9</accession>
<name>A0ACC0N9B9_RHOML</name>
<comment type="caution">
    <text evidence="1">The sequence shown here is derived from an EMBL/GenBank/DDBJ whole genome shotgun (WGS) entry which is preliminary data.</text>
</comment>
<evidence type="ECO:0000313" key="2">
    <source>
        <dbReference type="Proteomes" id="UP001062846"/>
    </source>
</evidence>
<dbReference type="Proteomes" id="UP001062846">
    <property type="component" value="Chromosome 6"/>
</dbReference>
<reference evidence="1" key="1">
    <citation type="submission" date="2022-02" db="EMBL/GenBank/DDBJ databases">
        <title>Plant Genome Project.</title>
        <authorList>
            <person name="Zhang R.-G."/>
        </authorList>
    </citation>
    <scope>NUCLEOTIDE SEQUENCE</scope>
    <source>
        <strain evidence="1">AT1</strain>
    </source>
</reference>
<evidence type="ECO:0000313" key="1">
    <source>
        <dbReference type="EMBL" id="KAI8549775.1"/>
    </source>
</evidence>
<gene>
    <name evidence="1" type="ORF">RHMOL_Rhmol06G0051700</name>
</gene>
<keyword evidence="2" id="KW-1185">Reference proteome</keyword>
<protein>
    <submittedName>
        <fullName evidence="1">Uncharacterized protein</fullName>
    </submittedName>
</protein>
<proteinExistence type="predicted"/>
<sequence>MEFFFPHINTAIAGLIPLLVVLYYVGVLLSRSKTLKSIPPPEAGGAWPIIGHLHLLGTSVQLPHITLGAMADKYGPIFTLRFGMHRAVVVSNSKIAKECFTTYGKALLSRPKLLASYHLGYNHAMFGFAPDGGTYWRELRKIVSINLLGSRQLGLLEHVRVSETKTSVKKLHKLWTERETSSRSSSNTEIEYRLGLYTDRRRFAGGRSASPVAWVVSPVVFDGRRSRHVLVEMKQWFADLTMNVMVKIVVGKRYFAVDADGDGKEGRQFQKVFKDFFYFMGLFLVGDAIPFLQWLDLGGHEKAMKEAFKEMDSLISEFLEEHRRRREPGGGYKGDQDFMDAMLSTLQGRDFADFDAETISKATCLNMIVAGGDTPSVILTWALSLLMNNRHVLKKAQEELELHVGKERQVEVSDINKLFYLQAVIKETLRLYPGSQLSGPRDLTEDCTIDGYYIPKGTRLIQNLWKIQRDPKIWADPLEFRPERFLTTHKHVDVNGLHFDLIPFGAGRRACPGIEYSIQMLNFVLATLLHGFEISTPDNMLVDMTESAGLINKKATPLEVLVAPRLAPALYE</sequence>